<feature type="transmembrane region" description="Helical" evidence="5">
    <location>
        <begin position="366"/>
        <end position="386"/>
    </location>
</feature>
<dbReference type="SUPFAM" id="SSF103473">
    <property type="entry name" value="MFS general substrate transporter"/>
    <property type="match status" value="1"/>
</dbReference>
<dbReference type="InterPro" id="IPR005829">
    <property type="entry name" value="Sugar_transporter_CS"/>
</dbReference>
<dbReference type="AlphaFoldDB" id="A0A1H1V971"/>
<feature type="transmembrane region" description="Helical" evidence="5">
    <location>
        <begin position="277"/>
        <end position="304"/>
    </location>
</feature>
<organism evidence="7 8">
    <name type="scientific">Microlunatus soli</name>
    <dbReference type="NCBI Taxonomy" id="630515"/>
    <lineage>
        <taxon>Bacteria</taxon>
        <taxon>Bacillati</taxon>
        <taxon>Actinomycetota</taxon>
        <taxon>Actinomycetes</taxon>
        <taxon>Propionibacteriales</taxon>
        <taxon>Propionibacteriaceae</taxon>
        <taxon>Microlunatus</taxon>
    </lineage>
</organism>
<gene>
    <name evidence="7" type="ORF">SAMN04489812_3117</name>
</gene>
<dbReference type="PROSITE" id="PS50850">
    <property type="entry name" value="MFS"/>
    <property type="match status" value="1"/>
</dbReference>
<evidence type="ECO:0000313" key="8">
    <source>
        <dbReference type="Proteomes" id="UP000199103"/>
    </source>
</evidence>
<proteinExistence type="predicted"/>
<keyword evidence="3 5" id="KW-1133">Transmembrane helix</keyword>
<dbReference type="PANTHER" id="PTHR42718:SF49">
    <property type="entry name" value="EXPORT PROTEIN"/>
    <property type="match status" value="1"/>
</dbReference>
<dbReference type="InterPro" id="IPR020846">
    <property type="entry name" value="MFS_dom"/>
</dbReference>
<dbReference type="Gene3D" id="1.20.1250.20">
    <property type="entry name" value="MFS general substrate transporter like domains"/>
    <property type="match status" value="1"/>
</dbReference>
<feature type="transmembrane region" description="Helical" evidence="5">
    <location>
        <begin position="310"/>
        <end position="331"/>
    </location>
</feature>
<evidence type="ECO:0000256" key="4">
    <source>
        <dbReference type="ARBA" id="ARBA00023136"/>
    </source>
</evidence>
<evidence type="ECO:0000313" key="7">
    <source>
        <dbReference type="EMBL" id="SDS81298.1"/>
    </source>
</evidence>
<keyword evidence="8" id="KW-1185">Reference proteome</keyword>
<dbReference type="GO" id="GO:0005886">
    <property type="term" value="C:plasma membrane"/>
    <property type="evidence" value="ECO:0007669"/>
    <property type="project" value="UniProtKB-SubCell"/>
</dbReference>
<dbReference type="PROSITE" id="PS00216">
    <property type="entry name" value="SUGAR_TRANSPORT_1"/>
    <property type="match status" value="1"/>
</dbReference>
<feature type="domain" description="Major facilitator superfamily (MFS) profile" evidence="6">
    <location>
        <begin position="19"/>
        <end position="455"/>
    </location>
</feature>
<dbReference type="STRING" id="630515.SAMN04489812_3117"/>
<feature type="transmembrane region" description="Helical" evidence="5">
    <location>
        <begin position="85"/>
        <end position="108"/>
    </location>
</feature>
<reference evidence="7 8" key="1">
    <citation type="submission" date="2016-10" db="EMBL/GenBank/DDBJ databases">
        <authorList>
            <person name="de Groot N.N."/>
        </authorList>
    </citation>
    <scope>NUCLEOTIDE SEQUENCE [LARGE SCALE GENOMIC DNA]</scope>
    <source>
        <strain evidence="7 8">DSM 21800</strain>
    </source>
</reference>
<feature type="transmembrane region" description="Helical" evidence="5">
    <location>
        <begin position="178"/>
        <end position="200"/>
    </location>
</feature>
<name>A0A1H1V971_9ACTN</name>
<keyword evidence="2 5" id="KW-0812">Transmembrane</keyword>
<feature type="transmembrane region" description="Helical" evidence="5">
    <location>
        <begin position="343"/>
        <end position="360"/>
    </location>
</feature>
<feature type="transmembrane region" description="Helical" evidence="5">
    <location>
        <begin position="212"/>
        <end position="230"/>
    </location>
</feature>
<protein>
    <submittedName>
        <fullName evidence="7">Major Facilitator Superfamily protein</fullName>
    </submittedName>
</protein>
<evidence type="ECO:0000256" key="2">
    <source>
        <dbReference type="ARBA" id="ARBA00022692"/>
    </source>
</evidence>
<feature type="transmembrane region" description="Helical" evidence="5">
    <location>
        <begin position="120"/>
        <end position="141"/>
    </location>
</feature>
<feature type="transmembrane region" description="Helical" evidence="5">
    <location>
        <begin position="48"/>
        <end position="73"/>
    </location>
</feature>
<comment type="subcellular location">
    <subcellularLocation>
        <location evidence="1">Cell membrane</location>
        <topology evidence="1">Multi-pass membrane protein</topology>
    </subcellularLocation>
</comment>
<feature type="transmembrane region" description="Helical" evidence="5">
    <location>
        <begin position="153"/>
        <end position="172"/>
    </location>
</feature>
<dbReference type="EMBL" id="LT629772">
    <property type="protein sequence ID" value="SDS81298.1"/>
    <property type="molecule type" value="Genomic_DNA"/>
</dbReference>
<feature type="transmembrane region" description="Helical" evidence="5">
    <location>
        <begin position="407"/>
        <end position="425"/>
    </location>
</feature>
<feature type="transmembrane region" description="Helical" evidence="5">
    <location>
        <begin position="236"/>
        <end position="256"/>
    </location>
</feature>
<keyword evidence="4 5" id="KW-0472">Membrane</keyword>
<sequence>MADLAEAVPLSGQRSRRALLAVASVGTFLALMTYTLPLSDVGTISRVFAAGPVALTWILGSMSLGLTVSMLIAGTLADRYGRRRIFQLGLAVLILGTVICLLAGAAPAGLRSALFVVGRIVQGAGAAGTIAAALALIGVGFRQPAERATASGIWGAALGAGIAAGPFAAAAADRLGHWWLAYALIAIAAVALAAFCAAAVTESTGERRRSDALGVLIFLAAAMLIMVGLIELRSTAPRWVAGIMIIAAAGLFAGFVRLELRRAEPMLDPRFFAEPRFAAVHLAAFITGVGSVGLLSLSGTFMITVLDSSVLLSAIMIGIWAITSVLVSLASRWLPAWIAGGRQLVAGLVLSGLGQLLMTAPQSVTGLWPGMLIAGIGVGVVNAGLGRETVASAPAGRGGLGSGVNNSARYLGSAIGIALSALLLTTLGWPVAVLVASMILIAGAVAVLALTVRAELLRPRLPAAR</sequence>
<accession>A0A1H1V971</accession>
<evidence type="ECO:0000256" key="3">
    <source>
        <dbReference type="ARBA" id="ARBA00022989"/>
    </source>
</evidence>
<dbReference type="InterPro" id="IPR011701">
    <property type="entry name" value="MFS"/>
</dbReference>
<feature type="transmembrane region" description="Helical" evidence="5">
    <location>
        <begin position="18"/>
        <end position="36"/>
    </location>
</feature>
<dbReference type="RefSeq" id="WP_091526223.1">
    <property type="nucleotide sequence ID" value="NZ_LT629772.1"/>
</dbReference>
<dbReference type="Pfam" id="PF07690">
    <property type="entry name" value="MFS_1"/>
    <property type="match status" value="1"/>
</dbReference>
<dbReference type="PANTHER" id="PTHR42718">
    <property type="entry name" value="MAJOR FACILITATOR SUPERFAMILY MULTIDRUG TRANSPORTER MFSC"/>
    <property type="match status" value="1"/>
</dbReference>
<dbReference type="OrthoDB" id="4867914at2"/>
<dbReference type="GO" id="GO:0022857">
    <property type="term" value="F:transmembrane transporter activity"/>
    <property type="evidence" value="ECO:0007669"/>
    <property type="project" value="InterPro"/>
</dbReference>
<dbReference type="Proteomes" id="UP000199103">
    <property type="component" value="Chromosome I"/>
</dbReference>
<evidence type="ECO:0000256" key="1">
    <source>
        <dbReference type="ARBA" id="ARBA00004651"/>
    </source>
</evidence>
<dbReference type="InterPro" id="IPR036259">
    <property type="entry name" value="MFS_trans_sf"/>
</dbReference>
<evidence type="ECO:0000256" key="5">
    <source>
        <dbReference type="SAM" id="Phobius"/>
    </source>
</evidence>
<feature type="transmembrane region" description="Helical" evidence="5">
    <location>
        <begin position="431"/>
        <end position="452"/>
    </location>
</feature>
<evidence type="ECO:0000259" key="6">
    <source>
        <dbReference type="PROSITE" id="PS50850"/>
    </source>
</evidence>